<feature type="non-terminal residue" evidence="1">
    <location>
        <position position="1"/>
    </location>
</feature>
<dbReference type="Proteomes" id="UP000722791">
    <property type="component" value="Unassembled WGS sequence"/>
</dbReference>
<feature type="non-terminal residue" evidence="1">
    <location>
        <position position="109"/>
    </location>
</feature>
<protein>
    <submittedName>
        <fullName evidence="1">Uncharacterized protein</fullName>
    </submittedName>
</protein>
<comment type="caution">
    <text evidence="1">The sequence shown here is derived from an EMBL/GenBank/DDBJ whole genome shotgun (WGS) entry which is preliminary data.</text>
</comment>
<evidence type="ECO:0000313" key="1">
    <source>
        <dbReference type="EMBL" id="GIM01958.1"/>
    </source>
</evidence>
<gene>
    <name evidence="1" type="ORF">Vretimale_6725</name>
</gene>
<accession>A0A8J4G7Z8</accession>
<name>A0A8J4G7Z8_9CHLO</name>
<dbReference type="EMBL" id="BNCQ01000010">
    <property type="protein sequence ID" value="GIM01958.1"/>
    <property type="molecule type" value="Genomic_DNA"/>
</dbReference>
<reference evidence="1" key="1">
    <citation type="journal article" date="2021" name="Proc. Natl. Acad. Sci. U.S.A.">
        <title>Three genomes in the algal genus Volvox reveal the fate of a haploid sex-determining region after a transition to homothallism.</title>
        <authorList>
            <person name="Yamamoto K."/>
            <person name="Hamaji T."/>
            <person name="Kawai-Toyooka H."/>
            <person name="Matsuzaki R."/>
            <person name="Takahashi F."/>
            <person name="Nishimura Y."/>
            <person name="Kawachi M."/>
            <person name="Noguchi H."/>
            <person name="Minakuchi Y."/>
            <person name="Umen J.G."/>
            <person name="Toyoda A."/>
            <person name="Nozaki H."/>
        </authorList>
    </citation>
    <scope>NUCLEOTIDE SEQUENCE</scope>
    <source>
        <strain evidence="1">NIES-3785</strain>
    </source>
</reference>
<organism evidence="1 2">
    <name type="scientific">Volvox reticuliferus</name>
    <dbReference type="NCBI Taxonomy" id="1737510"/>
    <lineage>
        <taxon>Eukaryota</taxon>
        <taxon>Viridiplantae</taxon>
        <taxon>Chlorophyta</taxon>
        <taxon>core chlorophytes</taxon>
        <taxon>Chlorophyceae</taxon>
        <taxon>CS clade</taxon>
        <taxon>Chlamydomonadales</taxon>
        <taxon>Volvocaceae</taxon>
        <taxon>Volvox</taxon>
    </lineage>
</organism>
<evidence type="ECO:0000313" key="2">
    <source>
        <dbReference type="Proteomes" id="UP000722791"/>
    </source>
</evidence>
<dbReference type="AlphaFoldDB" id="A0A8J4G7Z8"/>
<proteinExistence type="predicted"/>
<sequence length="109" mass="13071">YNLRVVPHAEVKASPVTRNDYYTLSAKGVTHFMDGVGDFVTLDQFEREYHLYRQLLRFRMFAQYRLWKSFRVWRRFVSTRKARSAKTVLQNSLFALNPVFHLALVRLRT</sequence>